<evidence type="ECO:0000256" key="2">
    <source>
        <dbReference type="ARBA" id="ARBA00022692"/>
    </source>
</evidence>
<feature type="compositionally biased region" description="Basic and acidic residues" evidence="5">
    <location>
        <begin position="10"/>
        <end position="23"/>
    </location>
</feature>
<dbReference type="GO" id="GO:0046873">
    <property type="term" value="F:metal ion transmembrane transporter activity"/>
    <property type="evidence" value="ECO:0007669"/>
    <property type="project" value="InterPro"/>
</dbReference>
<accession>A0A8H3FJV6</accession>
<dbReference type="InterPro" id="IPR050829">
    <property type="entry name" value="CorA_MIT"/>
</dbReference>
<dbReference type="EMBL" id="CAJPDS010000030">
    <property type="protein sequence ID" value="CAF9922281.1"/>
    <property type="molecule type" value="Genomic_DNA"/>
</dbReference>
<organism evidence="7 8">
    <name type="scientific">Heterodermia speciosa</name>
    <dbReference type="NCBI Taxonomy" id="116794"/>
    <lineage>
        <taxon>Eukaryota</taxon>
        <taxon>Fungi</taxon>
        <taxon>Dikarya</taxon>
        <taxon>Ascomycota</taxon>
        <taxon>Pezizomycotina</taxon>
        <taxon>Lecanoromycetes</taxon>
        <taxon>OSLEUM clade</taxon>
        <taxon>Lecanoromycetidae</taxon>
        <taxon>Caliciales</taxon>
        <taxon>Physciaceae</taxon>
        <taxon>Heterodermia</taxon>
    </lineage>
</organism>
<evidence type="ECO:0000256" key="4">
    <source>
        <dbReference type="ARBA" id="ARBA00023136"/>
    </source>
</evidence>
<sequence length="1247" mass="140740">MPVYSNDVQKPSEERQPHHEGIQRRDTLNLGHSKPHRLLHFSILLRSNKKVIEDEESGFYKGNYPLARDSGRLKHSTLENSNAKNFDIVSTECIPAEDGCQTISLVLMDEMAMRSQDNVRCESHWRHLNLDVLSFEQLYKQATEIGCIEDDDLAIVAQLLNKVQKTSEKKFVYGRYLKPTTVVYYGEESSGAMRKISKTATFVSLPVFWLERPREHTSTKDSAGHPSRALLQSRYRLETTENRDQEQVIAKSRPNEKRIVHVPQIWALIINRNVIITSAPLDASVLCGDSIKTIPYAVARVDEATWSVHFRDTYGNPFYLPLRLCKTWFVRQLLGLVRYISSVCLDDQEKRIQDELLSAGPLHKIVTEDGAIVNAETWPRMIEAKKADLIHLKLVSESFNFIVQGNVSNAWQNAGHSALSPDTEEGGFGDHLGLHPINTDEISPRISELEQLRRLQIHLRDTILQAEGAQVYELKGMQMPVLEALIHELTINPSEVKWCDVPGLENITFLRDPGSSGNDVHNGERPEIQNRPKPAISPYNKTFSTVDHDKDTGHAEEATLPEDANETYEARDNKEIHYTNQIENMSEINRMDVPAEAEDSEDTDGADAPEEIKDAASIEITKESEELYNIEVIYEIEEIDDTLEADDPDSDEKIGELNDLGENYSIQMPDECYEPDQVNTFYESNYSTSVEEDMSSGQVNEQVTNQQKGPRTTTRKSREAIAEADSHSQQPTIEAETRAGYPRNKPRLEKLLRLARKEVSRALNIKRPSVAVESVILPFQVPEADHLPIFLWPIGETEPNSFAYPSHNVATAGNPEELILHKILKEAHAKLGNMSGGLPKQRENAVSYEIAESKTAVEVNIFLYEIRRRGLNGSNQEGEQDHINRENAEILTAKGIIFDLSDKIIHAFVPRECESPLVAKYWGSVFGFLTEKDVAVSRNFILRLRMLWSLIEGIHRGVQTTDGSRQSFHIPQALPAAFQQLVMFFVFSSSTSLEAATMTSFESCKALLLEAKKQLIMMNHTFDLRGRVDFQAVDPQALLALMVSNLVTKISPEGDCDLTEVYSEYALEIQHMVRDRASVQVYDKIKLLQEEIDVIKAGLVQQDSVLRDFKSIIWESRHGASLSKNVADRVLESIQQRIEDFDELQVQADNARFLAAQSISLKAENNSKAILVFTVTTIIFLPLSFVTSYLGMNTSDLRSTSSGQSLFWAVGVPLTLVVLGCALVAAFFGSLRQRALRAMKWFKDKCD</sequence>
<dbReference type="InterPro" id="IPR002523">
    <property type="entry name" value="MgTranspt_CorA/ZnTranspt_ZntB"/>
</dbReference>
<evidence type="ECO:0000313" key="7">
    <source>
        <dbReference type="EMBL" id="CAF9922281.1"/>
    </source>
</evidence>
<evidence type="ECO:0000256" key="3">
    <source>
        <dbReference type="ARBA" id="ARBA00022989"/>
    </source>
</evidence>
<comment type="caution">
    <text evidence="7">The sequence shown here is derived from an EMBL/GenBank/DDBJ whole genome shotgun (WGS) entry which is preliminary data.</text>
</comment>
<dbReference type="OrthoDB" id="5286874at2759"/>
<feature type="region of interest" description="Disordered" evidence="5">
    <location>
        <begin position="694"/>
        <end position="715"/>
    </location>
</feature>
<feature type="transmembrane region" description="Helical" evidence="6">
    <location>
        <begin position="1206"/>
        <end position="1231"/>
    </location>
</feature>
<evidence type="ECO:0000256" key="1">
    <source>
        <dbReference type="ARBA" id="ARBA00004141"/>
    </source>
</evidence>
<dbReference type="PANTHER" id="PTHR47685:SF1">
    <property type="entry name" value="MAGNESIUM TRANSPORT PROTEIN CORA"/>
    <property type="match status" value="1"/>
</dbReference>
<evidence type="ECO:0000256" key="6">
    <source>
        <dbReference type="SAM" id="Phobius"/>
    </source>
</evidence>
<dbReference type="PANTHER" id="PTHR47685">
    <property type="entry name" value="MAGNESIUM TRANSPORT PROTEIN CORA"/>
    <property type="match status" value="1"/>
</dbReference>
<feature type="transmembrane region" description="Helical" evidence="6">
    <location>
        <begin position="1169"/>
        <end position="1186"/>
    </location>
</feature>
<gene>
    <name evidence="7" type="ORF">HETSPECPRED_005026</name>
</gene>
<dbReference type="AlphaFoldDB" id="A0A8H3FJV6"/>
<feature type="compositionally biased region" description="Basic and acidic residues" evidence="5">
    <location>
        <begin position="521"/>
        <end position="530"/>
    </location>
</feature>
<dbReference type="SUPFAM" id="SSF144083">
    <property type="entry name" value="Magnesium transport protein CorA, transmembrane region"/>
    <property type="match status" value="1"/>
</dbReference>
<dbReference type="InterPro" id="IPR045863">
    <property type="entry name" value="CorA_TM1_TM2"/>
</dbReference>
<name>A0A8H3FJV6_9LECA</name>
<keyword evidence="8" id="KW-1185">Reference proteome</keyword>
<feature type="region of interest" description="Disordered" evidence="5">
    <location>
        <begin position="1"/>
        <end position="23"/>
    </location>
</feature>
<dbReference type="Gene3D" id="1.20.58.340">
    <property type="entry name" value="Magnesium transport protein CorA, transmembrane region"/>
    <property type="match status" value="1"/>
</dbReference>
<evidence type="ECO:0000313" key="8">
    <source>
        <dbReference type="Proteomes" id="UP000664521"/>
    </source>
</evidence>
<keyword evidence="4 6" id="KW-0472">Membrane</keyword>
<feature type="region of interest" description="Disordered" evidence="5">
    <location>
        <begin position="510"/>
        <end position="539"/>
    </location>
</feature>
<feature type="transmembrane region" description="Helical" evidence="6">
    <location>
        <begin position="973"/>
        <end position="993"/>
    </location>
</feature>
<dbReference type="Pfam" id="PF01544">
    <property type="entry name" value="CorA"/>
    <property type="match status" value="1"/>
</dbReference>
<reference evidence="7" key="1">
    <citation type="submission" date="2021-03" db="EMBL/GenBank/DDBJ databases">
        <authorList>
            <person name="Tagirdzhanova G."/>
        </authorList>
    </citation>
    <scope>NUCLEOTIDE SEQUENCE</scope>
</reference>
<dbReference type="GO" id="GO:0016020">
    <property type="term" value="C:membrane"/>
    <property type="evidence" value="ECO:0007669"/>
    <property type="project" value="UniProtKB-SubCell"/>
</dbReference>
<dbReference type="Proteomes" id="UP000664521">
    <property type="component" value="Unassembled WGS sequence"/>
</dbReference>
<comment type="subcellular location">
    <subcellularLocation>
        <location evidence="1">Membrane</location>
        <topology evidence="1">Multi-pass membrane protein</topology>
    </subcellularLocation>
</comment>
<feature type="compositionally biased region" description="Polar residues" evidence="5">
    <location>
        <begin position="694"/>
        <end position="712"/>
    </location>
</feature>
<proteinExistence type="predicted"/>
<evidence type="ECO:0000256" key="5">
    <source>
        <dbReference type="SAM" id="MobiDB-lite"/>
    </source>
</evidence>
<protein>
    <submittedName>
        <fullName evidence="7">Uncharacterized protein</fullName>
    </submittedName>
</protein>
<keyword evidence="2 6" id="KW-0812">Transmembrane</keyword>
<keyword evidence="3 6" id="KW-1133">Transmembrane helix</keyword>